<protein>
    <recommendedName>
        <fullName evidence="3">PLP-dependent aminotransferase family protein</fullName>
    </recommendedName>
</protein>
<dbReference type="RefSeq" id="WP_182958174.1">
    <property type="nucleotide sequence ID" value="NZ_WNXC01000004.1"/>
</dbReference>
<organism evidence="1 2">
    <name type="scientific">Pedobacter gandavensis</name>
    <dbReference type="NCBI Taxonomy" id="2679963"/>
    <lineage>
        <taxon>Bacteria</taxon>
        <taxon>Pseudomonadati</taxon>
        <taxon>Bacteroidota</taxon>
        <taxon>Sphingobacteriia</taxon>
        <taxon>Sphingobacteriales</taxon>
        <taxon>Sphingobacteriaceae</taxon>
        <taxon>Pedobacter</taxon>
    </lineage>
</organism>
<dbReference type="InterPro" id="IPR015424">
    <property type="entry name" value="PyrdxlP-dep_Trfase"/>
</dbReference>
<dbReference type="EMBL" id="WNXC01000004">
    <property type="protein sequence ID" value="MBB2149920.1"/>
    <property type="molecule type" value="Genomic_DNA"/>
</dbReference>
<dbReference type="Gene3D" id="1.10.10.10">
    <property type="entry name" value="Winged helix-like DNA-binding domain superfamily/Winged helix DNA-binding domain"/>
    <property type="match status" value="1"/>
</dbReference>
<dbReference type="PANTHER" id="PTHR46577">
    <property type="entry name" value="HTH-TYPE TRANSCRIPTIONAL REGULATORY PROTEIN GABR"/>
    <property type="match status" value="1"/>
</dbReference>
<dbReference type="PANTHER" id="PTHR46577:SF1">
    <property type="entry name" value="HTH-TYPE TRANSCRIPTIONAL REGULATORY PROTEIN GABR"/>
    <property type="match status" value="1"/>
</dbReference>
<comment type="caution">
    <text evidence="1">The sequence shown here is derived from an EMBL/GenBank/DDBJ whole genome shotgun (WGS) entry which is preliminary data.</text>
</comment>
<sequence length="470" mass="54090">MEKYHFLISWNVDWVAGHCPIGKNIEVQLIKLIAREYRRENYPKDFMMPSVRILAKVLGVPRYLVERAYAYWIKREEILYSLDRQGTFMYCRPAIKTRIIVASAAQFTYHRKPALHSEYLEHQRLNMLTLGEHYPVQPAAGNFHFKPSSFLKDALGILRKRKLISNQRQFCVIPNGRAVYKVLEMITSAADLMVMTSIDDLHLVQLATQLQLNLAFSGTDEQGMSAVRLEEICQKRPVKVVFIRPEPDFPIPIRMTSTRWKDLVELSEKYGFCLLVLDEDYEFRSKKVSQLPISLAEGRVIYITPFSKIEAVLHRVGLVAGPEDFIAALSLKAKGVVKIWNQSAEKSGMRYLSRSELSLHLKKSAQCRKRGCFILEMMVNNYLMGLATLIYPGCGTFAFLKFKTPLHGALASNFMEHPLFHEEENYAFDPNEPIHGFRISLFIKDCASIEFSMKMIRSMLVGKCREEEGL</sequence>
<dbReference type="SUPFAM" id="SSF53383">
    <property type="entry name" value="PLP-dependent transferases"/>
    <property type="match status" value="1"/>
</dbReference>
<dbReference type="InterPro" id="IPR015421">
    <property type="entry name" value="PyrdxlP-dep_Trfase_major"/>
</dbReference>
<gene>
    <name evidence="1" type="ORF">GM920_13545</name>
</gene>
<evidence type="ECO:0000313" key="2">
    <source>
        <dbReference type="Proteomes" id="UP000636110"/>
    </source>
</evidence>
<proteinExistence type="predicted"/>
<reference evidence="1 2" key="1">
    <citation type="submission" date="2019-11" db="EMBL/GenBank/DDBJ databases">
        <title>Description of Pedobacter sp. LMG 31462T.</title>
        <authorList>
            <person name="Carlier A."/>
            <person name="Qi S."/>
            <person name="Vandamme P."/>
        </authorList>
    </citation>
    <scope>NUCLEOTIDE SEQUENCE [LARGE SCALE GENOMIC DNA]</scope>
    <source>
        <strain evidence="1 2">LMG 31462</strain>
    </source>
</reference>
<dbReference type="InterPro" id="IPR015422">
    <property type="entry name" value="PyrdxlP-dep_Trfase_small"/>
</dbReference>
<accession>A0ABR6EXE7</accession>
<dbReference type="Gene3D" id="3.90.1150.10">
    <property type="entry name" value="Aspartate Aminotransferase, domain 1"/>
    <property type="match status" value="1"/>
</dbReference>
<dbReference type="Gene3D" id="3.40.640.10">
    <property type="entry name" value="Type I PLP-dependent aspartate aminotransferase-like (Major domain)"/>
    <property type="match status" value="1"/>
</dbReference>
<dbReference type="InterPro" id="IPR036388">
    <property type="entry name" value="WH-like_DNA-bd_sf"/>
</dbReference>
<name>A0ABR6EXE7_9SPHI</name>
<dbReference type="InterPro" id="IPR051446">
    <property type="entry name" value="HTH_trans_reg/aminotransferase"/>
</dbReference>
<keyword evidence="2" id="KW-1185">Reference proteome</keyword>
<evidence type="ECO:0000313" key="1">
    <source>
        <dbReference type="EMBL" id="MBB2149920.1"/>
    </source>
</evidence>
<evidence type="ECO:0008006" key="3">
    <source>
        <dbReference type="Google" id="ProtNLM"/>
    </source>
</evidence>
<dbReference type="Proteomes" id="UP000636110">
    <property type="component" value="Unassembled WGS sequence"/>
</dbReference>